<protein>
    <recommendedName>
        <fullName evidence="11">Acyl-CoA dehydrogenase</fullName>
    </recommendedName>
</protein>
<evidence type="ECO:0000313" key="9">
    <source>
        <dbReference type="EMBL" id="GGM12198.1"/>
    </source>
</evidence>
<accession>A0A917T788</accession>
<feature type="domain" description="Acyl-CoA dehydrogenase/oxidase C-terminal" evidence="6">
    <location>
        <begin position="237"/>
        <end position="388"/>
    </location>
</feature>
<evidence type="ECO:0000256" key="3">
    <source>
        <dbReference type="ARBA" id="ARBA00022630"/>
    </source>
</evidence>
<dbReference type="SUPFAM" id="SSF47203">
    <property type="entry name" value="Acyl-CoA dehydrogenase C-terminal domain-like"/>
    <property type="match status" value="2"/>
</dbReference>
<proteinExistence type="inferred from homology"/>
<keyword evidence="5" id="KW-0560">Oxidoreductase</keyword>
<dbReference type="RefSeq" id="WP_084178525.1">
    <property type="nucleotide sequence ID" value="NZ_BMLF01000004.1"/>
</dbReference>
<feature type="domain" description="Acyl-CoA dehydrogenase/oxidase N-terminal" evidence="8">
    <location>
        <begin position="13"/>
        <end position="127"/>
    </location>
</feature>
<dbReference type="FunFam" id="2.40.110.10:FF:000011">
    <property type="entry name" value="Acyl-CoA dehydrogenase FadE34"/>
    <property type="match status" value="1"/>
</dbReference>
<dbReference type="PANTHER" id="PTHR43292:SF3">
    <property type="entry name" value="ACYL-COA DEHYDROGENASE FADE29"/>
    <property type="match status" value="1"/>
</dbReference>
<keyword evidence="3" id="KW-0285">Flavoprotein</keyword>
<dbReference type="Pfam" id="PF02770">
    <property type="entry name" value="Acyl-CoA_dh_M"/>
    <property type="match status" value="1"/>
</dbReference>
<dbReference type="GO" id="GO:0050660">
    <property type="term" value="F:flavin adenine dinucleotide binding"/>
    <property type="evidence" value="ECO:0007669"/>
    <property type="project" value="InterPro"/>
</dbReference>
<dbReference type="InterPro" id="IPR009100">
    <property type="entry name" value="AcylCoA_DH/oxidase_NM_dom_sf"/>
</dbReference>
<evidence type="ECO:0008006" key="11">
    <source>
        <dbReference type="Google" id="ProtNLM"/>
    </source>
</evidence>
<name>A0A917T788_9RHOB</name>
<comment type="cofactor">
    <cofactor evidence="1">
        <name>FAD</name>
        <dbReference type="ChEBI" id="CHEBI:57692"/>
    </cofactor>
</comment>
<dbReference type="Proteomes" id="UP000649829">
    <property type="component" value="Unassembled WGS sequence"/>
</dbReference>
<reference evidence="9" key="1">
    <citation type="journal article" date="2014" name="Int. J. Syst. Evol. Microbiol.">
        <title>Complete genome sequence of Corynebacterium casei LMG S-19264T (=DSM 44701T), isolated from a smear-ripened cheese.</title>
        <authorList>
            <consortium name="US DOE Joint Genome Institute (JGI-PGF)"/>
            <person name="Walter F."/>
            <person name="Albersmeier A."/>
            <person name="Kalinowski J."/>
            <person name="Ruckert C."/>
        </authorList>
    </citation>
    <scope>NUCLEOTIDE SEQUENCE</scope>
    <source>
        <strain evidence="9">CGMCC 1.6293</strain>
    </source>
</reference>
<evidence type="ECO:0000313" key="10">
    <source>
        <dbReference type="Proteomes" id="UP000649829"/>
    </source>
</evidence>
<dbReference type="AlphaFoldDB" id="A0A917T788"/>
<organism evidence="9 10">
    <name type="scientific">Pseudooceanicola nanhaiensis</name>
    <dbReference type="NCBI Taxonomy" id="375761"/>
    <lineage>
        <taxon>Bacteria</taxon>
        <taxon>Pseudomonadati</taxon>
        <taxon>Pseudomonadota</taxon>
        <taxon>Alphaproteobacteria</taxon>
        <taxon>Rhodobacterales</taxon>
        <taxon>Paracoccaceae</taxon>
        <taxon>Pseudooceanicola</taxon>
    </lineage>
</organism>
<dbReference type="GO" id="GO:0016627">
    <property type="term" value="F:oxidoreductase activity, acting on the CH-CH group of donors"/>
    <property type="evidence" value="ECO:0007669"/>
    <property type="project" value="InterPro"/>
</dbReference>
<evidence type="ECO:0000259" key="6">
    <source>
        <dbReference type="Pfam" id="PF00441"/>
    </source>
</evidence>
<keyword evidence="4" id="KW-0274">FAD</keyword>
<dbReference type="Gene3D" id="2.40.110.10">
    <property type="entry name" value="Butyryl-CoA Dehydrogenase, subunit A, domain 2"/>
    <property type="match status" value="1"/>
</dbReference>
<comment type="similarity">
    <text evidence="2">Belongs to the acyl-CoA dehydrogenase family.</text>
</comment>
<evidence type="ECO:0000259" key="7">
    <source>
        <dbReference type="Pfam" id="PF02770"/>
    </source>
</evidence>
<dbReference type="InterPro" id="IPR037069">
    <property type="entry name" value="AcylCoA_DH/ox_N_sf"/>
</dbReference>
<dbReference type="PANTHER" id="PTHR43292">
    <property type="entry name" value="ACYL-COA DEHYDROGENASE"/>
    <property type="match status" value="1"/>
</dbReference>
<evidence type="ECO:0000256" key="5">
    <source>
        <dbReference type="ARBA" id="ARBA00023002"/>
    </source>
</evidence>
<gene>
    <name evidence="9" type="ORF">GCM10011534_37940</name>
</gene>
<feature type="domain" description="Acyl-CoA dehydrogenase/oxidase C-terminal" evidence="6">
    <location>
        <begin position="603"/>
        <end position="708"/>
    </location>
</feature>
<evidence type="ECO:0000256" key="2">
    <source>
        <dbReference type="ARBA" id="ARBA00009347"/>
    </source>
</evidence>
<dbReference type="InterPro" id="IPR006091">
    <property type="entry name" value="Acyl-CoA_Oxase/DH_mid-dom"/>
</dbReference>
<evidence type="ECO:0000259" key="8">
    <source>
        <dbReference type="Pfam" id="PF02771"/>
    </source>
</evidence>
<keyword evidence="10" id="KW-1185">Reference proteome</keyword>
<evidence type="ECO:0000256" key="4">
    <source>
        <dbReference type="ARBA" id="ARBA00022827"/>
    </source>
</evidence>
<dbReference type="GO" id="GO:0005886">
    <property type="term" value="C:plasma membrane"/>
    <property type="evidence" value="ECO:0007669"/>
    <property type="project" value="TreeGrafter"/>
</dbReference>
<dbReference type="Gene3D" id="1.20.140.10">
    <property type="entry name" value="Butyryl-CoA Dehydrogenase, subunit A, domain 3"/>
    <property type="match status" value="2"/>
</dbReference>
<comment type="caution">
    <text evidence="9">The sequence shown here is derived from an EMBL/GenBank/DDBJ whole genome shotgun (WGS) entry which is preliminary data.</text>
</comment>
<feature type="domain" description="Acyl-CoA oxidase/dehydrogenase middle" evidence="7">
    <location>
        <begin position="131"/>
        <end position="225"/>
    </location>
</feature>
<dbReference type="InterPro" id="IPR036250">
    <property type="entry name" value="AcylCo_DH-like_C"/>
</dbReference>
<dbReference type="SUPFAM" id="SSF56645">
    <property type="entry name" value="Acyl-CoA dehydrogenase NM domain-like"/>
    <property type="match status" value="2"/>
</dbReference>
<sequence length="736" mass="78847">MSEAARSAPLSDEAAAAFAREVRDFARAECPEDIRDVVRNSRKLTRDVWARWQRILYDKGWGAPNWPVEFGGTGWDPQQRYIFDTTLAECECPPQYHHGLRHLGPVLIAYGTEAQQERFLPGILTGEDWWCQGFSEPGSGSDLASLGTRAVLDGDAYVVNGQKIWTSHAQEADWIYTLVRTSSEDKKQKGITFVLIPLSAPGITVKKIETIDGIHHVNEVFFENVRVPVENRIGEEGRGWTYAKYLLSHERLGGANTAPLFQMFGNVRTLAGRAPGGAARQADIRHRLVTNEARLVGLKEQGRIAVATAMNGEPLGVMPSAIKLLSSDLSQNLSTLALEITASAHAGDLGAHGDPAAAHWASTYYYNRSRSIVGGTNEVQRNLIAQQLFSGGVDSVHPPAFPGEIHTAALRFAQMAKDPTWADVAALGWQLTMVPEEDGGLGASLSDLAGAIEGAGRGGLAMSLALHCGVTPLLLSAALAGPQRDAALQGHLTGAAPVLTWLPDEAAARRLEVRSTPDGLTLRGKVRGVAALPDATALLLATGPRLILLPLDHEGVTPVPAVDLAGNATLGYDLDLTLPAAVEVLSGDSAQEARDRAFLTGGLLTCVESVGLMAATLGLTLAYLGERRQFGQPLSEFQVLRHRAADMLLDLMNASALAAHAVAETMEGQGRRAASLAKMSVSRAARRSAESAIQLHGGMGMTEEMAVTPLNKRLIQAGFEFGDAMHHEERLDLMNS</sequence>
<reference evidence="9" key="2">
    <citation type="submission" date="2020-09" db="EMBL/GenBank/DDBJ databases">
        <authorList>
            <person name="Sun Q."/>
            <person name="Zhou Y."/>
        </authorList>
    </citation>
    <scope>NUCLEOTIDE SEQUENCE</scope>
    <source>
        <strain evidence="9">CGMCC 1.6293</strain>
    </source>
</reference>
<dbReference type="Gene3D" id="1.10.540.10">
    <property type="entry name" value="Acyl-CoA dehydrogenase/oxidase, N-terminal domain"/>
    <property type="match status" value="2"/>
</dbReference>
<dbReference type="InterPro" id="IPR046373">
    <property type="entry name" value="Acyl-CoA_Oxase/DH_mid-dom_sf"/>
</dbReference>
<evidence type="ECO:0000256" key="1">
    <source>
        <dbReference type="ARBA" id="ARBA00001974"/>
    </source>
</evidence>
<dbReference type="Pfam" id="PF02771">
    <property type="entry name" value="Acyl-CoA_dh_N"/>
    <property type="match status" value="1"/>
</dbReference>
<dbReference type="InterPro" id="IPR009075">
    <property type="entry name" value="AcylCo_DH/oxidase_C"/>
</dbReference>
<dbReference type="EMBL" id="BMLF01000004">
    <property type="protein sequence ID" value="GGM12198.1"/>
    <property type="molecule type" value="Genomic_DNA"/>
</dbReference>
<dbReference type="InterPro" id="IPR013786">
    <property type="entry name" value="AcylCoA_DH/ox_N"/>
</dbReference>
<dbReference type="Pfam" id="PF00441">
    <property type="entry name" value="Acyl-CoA_dh_1"/>
    <property type="match status" value="2"/>
</dbReference>
<dbReference type="InterPro" id="IPR052161">
    <property type="entry name" value="Mycobact_Acyl-CoA_DH"/>
</dbReference>